<evidence type="ECO:0000313" key="4">
    <source>
        <dbReference type="EMBL" id="OLQ74835.1"/>
    </source>
</evidence>
<dbReference type="STRING" id="1903952.BIT28_12790"/>
<dbReference type="EMBL" id="MJIL01000079">
    <property type="protein sequence ID" value="OLQ74835.1"/>
    <property type="molecule type" value="Genomic_DNA"/>
</dbReference>
<dbReference type="PANTHER" id="PTHR42951">
    <property type="entry name" value="METALLO-BETA-LACTAMASE DOMAIN-CONTAINING"/>
    <property type="match status" value="1"/>
</dbReference>
<name>A0A1Q9GK23_9GAMM</name>
<dbReference type="InterPro" id="IPR001279">
    <property type="entry name" value="Metallo-B-lactamas"/>
</dbReference>
<feature type="chain" id="PRO_5010265195" description="Metallo-beta-lactamase domain-containing protein" evidence="2">
    <location>
        <begin position="27"/>
        <end position="299"/>
    </location>
</feature>
<dbReference type="Pfam" id="PF00753">
    <property type="entry name" value="Lactamase_B"/>
    <property type="match status" value="1"/>
</dbReference>
<dbReference type="SUPFAM" id="SSF56281">
    <property type="entry name" value="Metallo-hydrolase/oxidoreductase"/>
    <property type="match status" value="1"/>
</dbReference>
<dbReference type="CDD" id="cd16276">
    <property type="entry name" value="metallo-hydrolase-like_MBL-fold"/>
    <property type="match status" value="1"/>
</dbReference>
<dbReference type="Proteomes" id="UP000186905">
    <property type="component" value="Unassembled WGS sequence"/>
</dbReference>
<dbReference type="GO" id="GO:0017001">
    <property type="term" value="P:antibiotic catabolic process"/>
    <property type="evidence" value="ECO:0007669"/>
    <property type="project" value="UniProtKB-ARBA"/>
</dbReference>
<evidence type="ECO:0000259" key="3">
    <source>
        <dbReference type="SMART" id="SM00849"/>
    </source>
</evidence>
<organism evidence="4 5">
    <name type="scientific">Photobacterium proteolyticum</name>
    <dbReference type="NCBI Taxonomy" id="1903952"/>
    <lineage>
        <taxon>Bacteria</taxon>
        <taxon>Pseudomonadati</taxon>
        <taxon>Pseudomonadota</taxon>
        <taxon>Gammaproteobacteria</taxon>
        <taxon>Vibrionales</taxon>
        <taxon>Vibrionaceae</taxon>
        <taxon>Photobacterium</taxon>
    </lineage>
</organism>
<keyword evidence="2" id="KW-0732">Signal</keyword>
<dbReference type="AlphaFoldDB" id="A0A1Q9GK23"/>
<dbReference type="SMART" id="SM00849">
    <property type="entry name" value="Lactamase_B"/>
    <property type="match status" value="1"/>
</dbReference>
<accession>A0A1Q9GK23</accession>
<evidence type="ECO:0000256" key="1">
    <source>
        <dbReference type="ARBA" id="ARBA00005250"/>
    </source>
</evidence>
<dbReference type="OrthoDB" id="9815874at2"/>
<dbReference type="InterPro" id="IPR050855">
    <property type="entry name" value="NDM-1-like"/>
</dbReference>
<evidence type="ECO:0000256" key="2">
    <source>
        <dbReference type="SAM" id="SignalP"/>
    </source>
</evidence>
<evidence type="ECO:0000313" key="5">
    <source>
        <dbReference type="Proteomes" id="UP000186905"/>
    </source>
</evidence>
<dbReference type="InterPro" id="IPR036866">
    <property type="entry name" value="RibonucZ/Hydroxyglut_hydro"/>
</dbReference>
<dbReference type="Gene3D" id="3.60.15.10">
    <property type="entry name" value="Ribonuclease Z/Hydroxyacylglutathione hydrolase-like"/>
    <property type="match status" value="1"/>
</dbReference>
<comment type="similarity">
    <text evidence="1">Belongs to the metallo-beta-lactamase superfamily. Class-B beta-lactamase family.</text>
</comment>
<protein>
    <recommendedName>
        <fullName evidence="3">Metallo-beta-lactamase domain-containing protein</fullName>
    </recommendedName>
</protein>
<dbReference type="RefSeq" id="WP_075765181.1">
    <property type="nucleotide sequence ID" value="NZ_MJIL01000079.1"/>
</dbReference>
<dbReference type="PANTHER" id="PTHR42951:SF4">
    <property type="entry name" value="ACYL-COENZYME A THIOESTERASE MBLAC2"/>
    <property type="match status" value="1"/>
</dbReference>
<keyword evidence="5" id="KW-1185">Reference proteome</keyword>
<feature type="domain" description="Metallo-beta-lactamase" evidence="3">
    <location>
        <begin position="46"/>
        <end position="215"/>
    </location>
</feature>
<comment type="caution">
    <text evidence="4">The sequence shown here is derived from an EMBL/GenBank/DDBJ whole genome shotgun (WGS) entry which is preliminary data.</text>
</comment>
<reference evidence="4 5" key="1">
    <citation type="submission" date="2016-09" db="EMBL/GenBank/DDBJ databases">
        <title>Photobacterium proteolyticum sp. nov. a protease producing bacterium isolated from ocean sediments of Laizhou Bay.</title>
        <authorList>
            <person name="Li Y."/>
        </authorList>
    </citation>
    <scope>NUCLEOTIDE SEQUENCE [LARGE SCALE GENOMIC DNA]</scope>
    <source>
        <strain evidence="4 5">13-12</strain>
    </source>
</reference>
<sequence length="299" mass="33920">MLRRKNILMLMAAILSSLLLMKEAIAQEQVWEAADGVYKYGPGHGFNSMFVVTNEGVVVFDSANTQHSKGMLNAIREITDQPIRYVIQSHNHWDHAGGGQVFRDQGASILAHVEAYEWMKANPHPDLALADEVWAGKQKNIVLGGKTIELHYVGMSHGLGMTVSVLPQEKVAYIADIVTPNRVMFTVVPDFNINEWKKVLANVEQMDFDTAIFSHSHAKEPLGTMKDVTLEREYIEDLQAAIMAEFKKGTPFEAVPGKIKLDKYKDWAGYDEWLSMNVYRVMLDMWMGPYPWRPEQAYE</sequence>
<feature type="signal peptide" evidence="2">
    <location>
        <begin position="1"/>
        <end position="26"/>
    </location>
</feature>
<proteinExistence type="inferred from homology"/>
<gene>
    <name evidence="4" type="ORF">BIT28_12790</name>
</gene>